<dbReference type="AlphaFoldDB" id="A0AAV1II03"/>
<comment type="catalytic activity">
    <reaction evidence="8">
        <text>L-cysteinyl-[protein] + hexadecanoyl-CoA = S-hexadecanoyl-L-cysteinyl-[protein] + CoA</text>
        <dbReference type="Rhea" id="RHEA:36683"/>
        <dbReference type="Rhea" id="RHEA-COMP:10131"/>
        <dbReference type="Rhea" id="RHEA-COMP:11032"/>
        <dbReference type="ChEBI" id="CHEBI:29950"/>
        <dbReference type="ChEBI" id="CHEBI:57287"/>
        <dbReference type="ChEBI" id="CHEBI:57379"/>
        <dbReference type="ChEBI" id="CHEBI:74151"/>
        <dbReference type="EC" id="2.3.1.225"/>
    </reaction>
</comment>
<evidence type="ECO:0000313" key="10">
    <source>
        <dbReference type="EMBL" id="CAK0786961.1"/>
    </source>
</evidence>
<evidence type="ECO:0000256" key="2">
    <source>
        <dbReference type="ARBA" id="ARBA00008574"/>
    </source>
</evidence>
<dbReference type="PANTHER" id="PTHR12246">
    <property type="entry name" value="PALMITOYLTRANSFERASE ZDHHC16"/>
    <property type="match status" value="1"/>
</dbReference>
<comment type="similarity">
    <text evidence="2 8">Belongs to the DHHC palmitoyltransferase family.</text>
</comment>
<dbReference type="InterPro" id="IPR039859">
    <property type="entry name" value="PFA4/ZDH16/20/ERF2-like"/>
</dbReference>
<comment type="caution">
    <text evidence="10">The sequence shown here is derived from an EMBL/GenBank/DDBJ whole genome shotgun (WGS) entry which is preliminary data.</text>
</comment>
<comment type="subcellular location">
    <subcellularLocation>
        <location evidence="1">Membrane</location>
        <topology evidence="1">Multi-pass membrane protein</topology>
    </subcellularLocation>
</comment>
<sequence length="307" mass="34093">MSWNAFELCSGCLKHLGKIMILVVSAFVVLTAAAMLDAYGPCVGHAGAGEAAGCFTGLLAFFFLVVMLMWSYFAALLTEPGRVPSGWSPFPSDEEAQLESDRAEVGSQEQGKGVAGSGRPRYCRKCHAWKPERAHHDSMAGRCVLKMDHYCVWIANTVGLCNYKAFLLFLFYTFWACALAAAMLLSEVVHFFKGLDTVAPEKSSRFALTLLAFIVDIAFALSLGGLLGMHARMVWLNVTTIEMFEKQRVTQWPFDRGPKRNFQQVFGISPWRWWLPTHTKLERARMLDAALAQQPSEAAMGTEFAVL</sequence>
<keyword evidence="4 8" id="KW-0812">Transmembrane</keyword>
<feature type="transmembrane region" description="Helical" evidence="8">
    <location>
        <begin position="206"/>
        <end position="227"/>
    </location>
</feature>
<keyword evidence="3 8" id="KW-0808">Transferase</keyword>
<dbReference type="EC" id="2.3.1.225" evidence="8"/>
<keyword evidence="5 8" id="KW-1133">Transmembrane helix</keyword>
<feature type="transmembrane region" description="Helical" evidence="8">
    <location>
        <begin position="59"/>
        <end position="78"/>
    </location>
</feature>
<dbReference type="PROSITE" id="PS50216">
    <property type="entry name" value="DHHC"/>
    <property type="match status" value="1"/>
</dbReference>
<dbReference type="GO" id="GO:0019706">
    <property type="term" value="F:protein-cysteine S-palmitoyltransferase activity"/>
    <property type="evidence" value="ECO:0007669"/>
    <property type="project" value="UniProtKB-EC"/>
</dbReference>
<evidence type="ECO:0000313" key="11">
    <source>
        <dbReference type="Proteomes" id="UP001314263"/>
    </source>
</evidence>
<gene>
    <name evidence="10" type="ORF">CVIRNUC_010175</name>
</gene>
<dbReference type="EMBL" id="CAUYUE010000016">
    <property type="protein sequence ID" value="CAK0786961.1"/>
    <property type="molecule type" value="Genomic_DNA"/>
</dbReference>
<feature type="domain" description="Palmitoyltransferase DHHC" evidence="9">
    <location>
        <begin position="119"/>
        <end position="246"/>
    </location>
</feature>
<evidence type="ECO:0000256" key="3">
    <source>
        <dbReference type="ARBA" id="ARBA00022679"/>
    </source>
</evidence>
<organism evidence="10 11">
    <name type="scientific">Coccomyxa viridis</name>
    <dbReference type="NCBI Taxonomy" id="1274662"/>
    <lineage>
        <taxon>Eukaryota</taxon>
        <taxon>Viridiplantae</taxon>
        <taxon>Chlorophyta</taxon>
        <taxon>core chlorophytes</taxon>
        <taxon>Trebouxiophyceae</taxon>
        <taxon>Trebouxiophyceae incertae sedis</taxon>
        <taxon>Coccomyxaceae</taxon>
        <taxon>Coccomyxa</taxon>
    </lineage>
</organism>
<keyword evidence="6 8" id="KW-0472">Membrane</keyword>
<evidence type="ECO:0000256" key="5">
    <source>
        <dbReference type="ARBA" id="ARBA00022989"/>
    </source>
</evidence>
<comment type="domain">
    <text evidence="8">The DHHC domain is required for palmitoyltransferase activity.</text>
</comment>
<reference evidence="10 11" key="1">
    <citation type="submission" date="2023-10" db="EMBL/GenBank/DDBJ databases">
        <authorList>
            <person name="Maclean D."/>
            <person name="Macfadyen A."/>
        </authorList>
    </citation>
    <scope>NUCLEOTIDE SEQUENCE [LARGE SCALE GENOMIC DNA]</scope>
</reference>
<evidence type="ECO:0000256" key="7">
    <source>
        <dbReference type="ARBA" id="ARBA00023315"/>
    </source>
</evidence>
<dbReference type="Proteomes" id="UP001314263">
    <property type="component" value="Unassembled WGS sequence"/>
</dbReference>
<name>A0AAV1II03_9CHLO</name>
<keyword evidence="7 8" id="KW-0012">Acyltransferase</keyword>
<evidence type="ECO:0000256" key="6">
    <source>
        <dbReference type="ARBA" id="ARBA00023136"/>
    </source>
</evidence>
<keyword evidence="11" id="KW-1185">Reference proteome</keyword>
<dbReference type="GO" id="GO:0016020">
    <property type="term" value="C:membrane"/>
    <property type="evidence" value="ECO:0007669"/>
    <property type="project" value="UniProtKB-SubCell"/>
</dbReference>
<evidence type="ECO:0000259" key="9">
    <source>
        <dbReference type="Pfam" id="PF01529"/>
    </source>
</evidence>
<dbReference type="InterPro" id="IPR001594">
    <property type="entry name" value="Palmitoyltrfase_DHHC"/>
</dbReference>
<evidence type="ECO:0000256" key="1">
    <source>
        <dbReference type="ARBA" id="ARBA00004141"/>
    </source>
</evidence>
<feature type="transmembrane region" description="Helical" evidence="8">
    <location>
        <begin position="20"/>
        <end position="39"/>
    </location>
</feature>
<feature type="transmembrane region" description="Helical" evidence="8">
    <location>
        <begin position="165"/>
        <end position="186"/>
    </location>
</feature>
<evidence type="ECO:0000256" key="8">
    <source>
        <dbReference type="RuleBase" id="RU079119"/>
    </source>
</evidence>
<protein>
    <recommendedName>
        <fullName evidence="8">S-acyltransferase</fullName>
        <ecNumber evidence="8">2.3.1.225</ecNumber>
    </recommendedName>
    <alternativeName>
        <fullName evidence="8">Palmitoyltransferase</fullName>
    </alternativeName>
</protein>
<evidence type="ECO:0000256" key="4">
    <source>
        <dbReference type="ARBA" id="ARBA00022692"/>
    </source>
</evidence>
<proteinExistence type="inferred from homology"/>
<accession>A0AAV1II03</accession>
<dbReference type="Pfam" id="PF01529">
    <property type="entry name" value="DHHC"/>
    <property type="match status" value="1"/>
</dbReference>